<evidence type="ECO:0000256" key="3">
    <source>
        <dbReference type="ARBA" id="ARBA00009743"/>
    </source>
</evidence>
<sequence length="666" mass="71144">MHSLDFSGQQWLLLSLLSQSVTALPQNLKPRINNGLAITPPMGWNSYNHYSCSPNETIIHSNAQALVSLGLSDLGYHYVTVDCGWTLPDRTSNGTLTWNPDRFPSGYSALGDFIHGLGLGFGVYSDSGVQMCMTGTPAQVGSLYHELTDAQTFASWGADLLKYDNCYSDAATGYPNTNYVPSTSPSVRYQNMTDALATLSKPILFQICDWGVDFPSTWAPAMGNTWRITNDIIPSYSTVSRILNQAVPQTSFAGPGQWLDLDMLEVGNNVFTTTEEETHFSLWAILKSPLVIGAALKDPLTSISSASLAILSNKDVVSYNQDSLGVAASFRRRWTADGYEVWAGPLSGNRTVVALINLQNTERTLTLNFPDVGLQKAGTLKDVWANISSRNVLTSWSANVGAHGTMLLELGETTAAGTYATDDAAVSGSNITFSKIYAQTSSSNYTATLHFNTTSTSLTTFTVASKKYTLPVGSTSLAIGPLSFTANSTNTLSIASSSTLLPHSLTITSPPATFYSSSSMSISGTATHVTCNTNYCTPSGTKIGDLTPSGSASITVNSPSTSTATSSTKYLSVYFCNNDIAFSTSWTTGTNTRNMTISVNGVVTRAEFPLSGKSSELFRTKGWQDTGIFGVLTSGWKVGSNVLTFSNAAGGLVDYAVDLVGVDVYW</sequence>
<comment type="catalytic activity">
    <reaction evidence="1 13">
        <text>Hydrolysis of terminal, non-reducing alpha-D-galactose residues in alpha-D-galactosides, including galactose oligosaccharides, galactomannans and galactolipids.</text>
        <dbReference type="EC" id="3.2.1.22"/>
    </reaction>
</comment>
<dbReference type="GO" id="GO:0004557">
    <property type="term" value="F:alpha-galactosidase activity"/>
    <property type="evidence" value="ECO:0007669"/>
    <property type="project" value="UniProtKB-EC"/>
</dbReference>
<accession>A0A4Z1KL63</accession>
<dbReference type="Gene3D" id="2.60.120.260">
    <property type="entry name" value="Galactose-binding domain-like"/>
    <property type="match status" value="1"/>
</dbReference>
<evidence type="ECO:0000259" key="15">
    <source>
        <dbReference type="Pfam" id="PF17801"/>
    </source>
</evidence>
<evidence type="ECO:0000256" key="2">
    <source>
        <dbReference type="ARBA" id="ARBA00004613"/>
    </source>
</evidence>
<dbReference type="Pfam" id="PF16499">
    <property type="entry name" value="Melibiase_2"/>
    <property type="match status" value="1"/>
</dbReference>
<proteinExistence type="inferred from homology"/>
<dbReference type="EMBL" id="PQXO01000518">
    <property type="protein sequence ID" value="TGO84324.1"/>
    <property type="molecule type" value="Genomic_DNA"/>
</dbReference>
<evidence type="ECO:0000313" key="16">
    <source>
        <dbReference type="EMBL" id="TGO84324.1"/>
    </source>
</evidence>
<keyword evidence="8 13" id="KW-1015">Disulfide bond</keyword>
<dbReference type="CDD" id="cd14792">
    <property type="entry name" value="GH27"/>
    <property type="match status" value="1"/>
</dbReference>
<evidence type="ECO:0000313" key="17">
    <source>
        <dbReference type="Proteomes" id="UP000297280"/>
    </source>
</evidence>
<evidence type="ECO:0000256" key="9">
    <source>
        <dbReference type="ARBA" id="ARBA00023180"/>
    </source>
</evidence>
<dbReference type="InterPro" id="IPR013785">
    <property type="entry name" value="Aldolase_TIM"/>
</dbReference>
<dbReference type="EC" id="3.2.1.22" evidence="4 13"/>
<dbReference type="GO" id="GO:0005576">
    <property type="term" value="C:extracellular region"/>
    <property type="evidence" value="ECO:0007669"/>
    <property type="project" value="UniProtKB-SubCell"/>
</dbReference>
<dbReference type="InterPro" id="IPR041233">
    <property type="entry name" value="Melibiase_C"/>
</dbReference>
<evidence type="ECO:0000256" key="6">
    <source>
        <dbReference type="ARBA" id="ARBA00022729"/>
    </source>
</evidence>
<keyword evidence="11 13" id="KW-0326">Glycosidase</keyword>
<dbReference type="SUPFAM" id="SSF51011">
    <property type="entry name" value="Glycosyl hydrolase domain"/>
    <property type="match status" value="1"/>
</dbReference>
<dbReference type="InterPro" id="IPR002241">
    <property type="entry name" value="Glyco_hydro_27"/>
</dbReference>
<evidence type="ECO:0000256" key="7">
    <source>
        <dbReference type="ARBA" id="ARBA00022801"/>
    </source>
</evidence>
<keyword evidence="17" id="KW-1185">Reference proteome</keyword>
<dbReference type="AlphaFoldDB" id="A0A4Z1KL63"/>
<dbReference type="PRINTS" id="PR00740">
    <property type="entry name" value="GLHYDRLASE27"/>
</dbReference>
<keyword evidence="12" id="KW-0624">Polysaccharide degradation</keyword>
<dbReference type="STRING" id="87229.A0A4Z1KL63"/>
<comment type="similarity">
    <text evidence="3 13">Belongs to the glycosyl hydrolase 27 family.</text>
</comment>
<keyword evidence="7 13" id="KW-0378">Hydrolase</keyword>
<evidence type="ECO:0000256" key="8">
    <source>
        <dbReference type="ARBA" id="ARBA00023157"/>
    </source>
</evidence>
<feature type="chain" id="PRO_5021314844" description="Alpha-galactosidase" evidence="14">
    <location>
        <begin position="24"/>
        <end position="666"/>
    </location>
</feature>
<dbReference type="OrthoDB" id="5795902at2759"/>
<reference evidence="16 17" key="1">
    <citation type="submission" date="2017-12" db="EMBL/GenBank/DDBJ databases">
        <title>Comparative genomics of Botrytis spp.</title>
        <authorList>
            <person name="Valero-Jimenez C.A."/>
            <person name="Tapia P."/>
            <person name="Veloso J."/>
            <person name="Silva-Moreno E."/>
            <person name="Staats M."/>
            <person name="Valdes J.H."/>
            <person name="Van Kan J.A.L."/>
        </authorList>
    </citation>
    <scope>NUCLEOTIDE SEQUENCE [LARGE SCALE GENOMIC DNA]</scope>
    <source>
        <strain evidence="16 17">MUCL3349</strain>
    </source>
</reference>
<feature type="signal peptide" evidence="14">
    <location>
        <begin position="1"/>
        <end position="23"/>
    </location>
</feature>
<keyword evidence="5" id="KW-0964">Secreted</keyword>
<evidence type="ECO:0000256" key="14">
    <source>
        <dbReference type="SAM" id="SignalP"/>
    </source>
</evidence>
<evidence type="ECO:0000256" key="12">
    <source>
        <dbReference type="ARBA" id="ARBA00023326"/>
    </source>
</evidence>
<dbReference type="Pfam" id="PF17801">
    <property type="entry name" value="Melibiase_C"/>
    <property type="match status" value="1"/>
</dbReference>
<dbReference type="GO" id="GO:0000272">
    <property type="term" value="P:polysaccharide catabolic process"/>
    <property type="evidence" value="ECO:0007669"/>
    <property type="project" value="UniProtKB-KW"/>
</dbReference>
<dbReference type="PANTHER" id="PTHR11452">
    <property type="entry name" value="ALPHA-GALACTOSIDASE/ALPHA-N-ACETYLGALACTOSAMINIDASE"/>
    <property type="match status" value="1"/>
</dbReference>
<dbReference type="FunFam" id="2.60.40.1180:FF:000008">
    <property type="entry name" value="Alpha-galactosidase"/>
    <property type="match status" value="1"/>
</dbReference>
<dbReference type="Gene3D" id="3.20.20.70">
    <property type="entry name" value="Aldolase class I"/>
    <property type="match status" value="1"/>
</dbReference>
<evidence type="ECO:0000256" key="13">
    <source>
        <dbReference type="RuleBase" id="RU361168"/>
    </source>
</evidence>
<name>A0A4Z1KL63_9HELO</name>
<dbReference type="InterPro" id="IPR017853">
    <property type="entry name" value="GH"/>
</dbReference>
<dbReference type="Gene3D" id="2.60.40.1180">
    <property type="entry name" value="Golgi alpha-mannosidase II"/>
    <property type="match status" value="1"/>
</dbReference>
<keyword evidence="9" id="KW-0325">Glycoprotein</keyword>
<comment type="subcellular location">
    <subcellularLocation>
        <location evidence="2">Secreted</location>
    </subcellularLocation>
</comment>
<dbReference type="Proteomes" id="UP000297280">
    <property type="component" value="Unassembled WGS sequence"/>
</dbReference>
<evidence type="ECO:0000256" key="5">
    <source>
        <dbReference type="ARBA" id="ARBA00022525"/>
    </source>
</evidence>
<gene>
    <name evidence="16" type="ORF">BPOR_0519g00020</name>
</gene>
<dbReference type="PANTHER" id="PTHR11452:SF75">
    <property type="entry name" value="ALPHA-GALACTOSIDASE MEL1"/>
    <property type="match status" value="1"/>
</dbReference>
<organism evidence="16 17">
    <name type="scientific">Botrytis porri</name>
    <dbReference type="NCBI Taxonomy" id="87229"/>
    <lineage>
        <taxon>Eukaryota</taxon>
        <taxon>Fungi</taxon>
        <taxon>Dikarya</taxon>
        <taxon>Ascomycota</taxon>
        <taxon>Pezizomycotina</taxon>
        <taxon>Leotiomycetes</taxon>
        <taxon>Helotiales</taxon>
        <taxon>Sclerotiniaceae</taxon>
        <taxon>Botrytis</taxon>
    </lineage>
</organism>
<keyword evidence="6 14" id="KW-0732">Signal</keyword>
<dbReference type="SUPFAM" id="SSF51445">
    <property type="entry name" value="(Trans)glycosidases"/>
    <property type="match status" value="1"/>
</dbReference>
<evidence type="ECO:0000256" key="11">
    <source>
        <dbReference type="ARBA" id="ARBA00023295"/>
    </source>
</evidence>
<feature type="domain" description="Alpha galactosidase C-terminal" evidence="15">
    <location>
        <begin position="337"/>
        <end position="410"/>
    </location>
</feature>
<protein>
    <recommendedName>
        <fullName evidence="4 13">Alpha-galactosidase</fullName>
        <ecNumber evidence="4 13">3.2.1.22</ecNumber>
    </recommendedName>
    <alternativeName>
        <fullName evidence="13">Melibiase</fullName>
    </alternativeName>
</protein>
<dbReference type="FunFam" id="3.20.20.70:FF:000197">
    <property type="entry name" value="Alpha-galactosidase"/>
    <property type="match status" value="1"/>
</dbReference>
<comment type="caution">
    <text evidence="16">The sequence shown here is derived from an EMBL/GenBank/DDBJ whole genome shotgun (WGS) entry which is preliminary data.</text>
</comment>
<evidence type="ECO:0000256" key="10">
    <source>
        <dbReference type="ARBA" id="ARBA00023277"/>
    </source>
</evidence>
<dbReference type="InterPro" id="IPR013780">
    <property type="entry name" value="Glyco_hydro_b"/>
</dbReference>
<evidence type="ECO:0000256" key="1">
    <source>
        <dbReference type="ARBA" id="ARBA00001255"/>
    </source>
</evidence>
<keyword evidence="10" id="KW-0119">Carbohydrate metabolism</keyword>
<evidence type="ECO:0000256" key="4">
    <source>
        <dbReference type="ARBA" id="ARBA00012755"/>
    </source>
</evidence>